<gene>
    <name evidence="1" type="ORF">SO694_00058162</name>
</gene>
<dbReference type="Gene3D" id="3.40.50.150">
    <property type="entry name" value="Vaccinia Virus protein VP39"/>
    <property type="match status" value="1"/>
</dbReference>
<comment type="caution">
    <text evidence="1">The sequence shown here is derived from an EMBL/GenBank/DDBJ whole genome shotgun (WGS) entry which is preliminary data.</text>
</comment>
<dbReference type="Proteomes" id="UP001363151">
    <property type="component" value="Unassembled WGS sequence"/>
</dbReference>
<dbReference type="EMBL" id="JBBJCI010000201">
    <property type="protein sequence ID" value="KAK7241476.1"/>
    <property type="molecule type" value="Genomic_DNA"/>
</dbReference>
<evidence type="ECO:0008006" key="3">
    <source>
        <dbReference type="Google" id="ProtNLM"/>
    </source>
</evidence>
<proteinExistence type="predicted"/>
<organism evidence="1 2">
    <name type="scientific">Aureococcus anophagefferens</name>
    <name type="common">Harmful bloom alga</name>
    <dbReference type="NCBI Taxonomy" id="44056"/>
    <lineage>
        <taxon>Eukaryota</taxon>
        <taxon>Sar</taxon>
        <taxon>Stramenopiles</taxon>
        <taxon>Ochrophyta</taxon>
        <taxon>Pelagophyceae</taxon>
        <taxon>Pelagomonadales</taxon>
        <taxon>Pelagomonadaceae</taxon>
        <taxon>Aureococcus</taxon>
    </lineage>
</organism>
<sequence>MAESSASQTAASRAVEVSDGKRFQLWGTQCSEAARKGMLLDEVAVYSVTDARTADRITKLALKLPGAPFSEICDGCACVGGNHNVETAGLDATCLHGDIAAATAAEEPAEVSGDLAAARRSVRADLLFLDPPWGGPEVSARPMGSVSFDMSGVDLAALCARCNAPGFRCKHVLLKLPPNTTRTR</sequence>
<dbReference type="InterPro" id="IPR029063">
    <property type="entry name" value="SAM-dependent_MTases_sf"/>
</dbReference>
<evidence type="ECO:0000313" key="1">
    <source>
        <dbReference type="EMBL" id="KAK7241476.1"/>
    </source>
</evidence>
<reference evidence="1 2" key="1">
    <citation type="submission" date="2024-03" db="EMBL/GenBank/DDBJ databases">
        <title>Aureococcus anophagefferens CCMP1851 and Kratosvirus quantuckense: Draft genome of a second virus-susceptible host strain in the model system.</title>
        <authorList>
            <person name="Chase E."/>
            <person name="Truchon A.R."/>
            <person name="Schepens W."/>
            <person name="Wilhelm S.W."/>
        </authorList>
    </citation>
    <scope>NUCLEOTIDE SEQUENCE [LARGE SCALE GENOMIC DNA]</scope>
    <source>
        <strain evidence="1 2">CCMP1851</strain>
    </source>
</reference>
<keyword evidence="2" id="KW-1185">Reference proteome</keyword>
<protein>
    <recommendedName>
        <fullName evidence="3">Trimethylguanosine synthase</fullName>
    </recommendedName>
</protein>
<accession>A0ABR1FZ40</accession>
<evidence type="ECO:0000313" key="2">
    <source>
        <dbReference type="Proteomes" id="UP001363151"/>
    </source>
</evidence>
<name>A0ABR1FZ40_AURAN</name>